<dbReference type="InterPro" id="IPR005149">
    <property type="entry name" value="Tscrpt_reg_PadR_N"/>
</dbReference>
<dbReference type="Proteomes" id="UP000280698">
    <property type="component" value="Unassembled WGS sequence"/>
</dbReference>
<dbReference type="RefSeq" id="WP_123242331.1">
    <property type="nucleotide sequence ID" value="NZ_JAAHBY010000058.1"/>
</dbReference>
<reference evidence="3 4" key="1">
    <citation type="submission" date="2018-11" db="EMBL/GenBank/DDBJ databases">
        <title>Micromonospora sp. PPF5-17, a new actinomycetes isolated from a hot spring soil.</title>
        <authorList>
            <person name="Thawai C."/>
        </authorList>
    </citation>
    <scope>NUCLEOTIDE SEQUENCE [LARGE SCALE GENOMIC DNA]</scope>
    <source>
        <strain evidence="3 4">PPF5-17</strain>
    </source>
</reference>
<dbReference type="EMBL" id="RJLN01000058">
    <property type="protein sequence ID" value="RNL96383.1"/>
    <property type="molecule type" value="Genomic_DNA"/>
</dbReference>
<dbReference type="SUPFAM" id="SSF46785">
    <property type="entry name" value="Winged helix' DNA-binding domain"/>
    <property type="match status" value="1"/>
</dbReference>
<feature type="domain" description="Transcription regulator PadR N-terminal" evidence="1">
    <location>
        <begin position="13"/>
        <end position="84"/>
    </location>
</feature>
<protein>
    <submittedName>
        <fullName evidence="3">PadR family transcriptional regulator</fullName>
    </submittedName>
</protein>
<evidence type="ECO:0000259" key="1">
    <source>
        <dbReference type="Pfam" id="PF03551"/>
    </source>
</evidence>
<sequence>MPDRPLNATAASLLGFLHEGPMTGWDLVEYAQQRIGAFWSLTQSQVYRELTAMASAGLVRAGERGRRDRQPYEITEAGRAAFAEWAAKPPAAETIRFPLLLTVLFGRHLPPERLADYLAGHRTAHAARLAEYEQVAAALPGEADEIDPYSVATLRFGLAYERAVLQWFDALPGPLRPGAPGTGGARPPAEA</sequence>
<dbReference type="Gene3D" id="1.10.10.10">
    <property type="entry name" value="Winged helix-like DNA-binding domain superfamily/Winged helix DNA-binding domain"/>
    <property type="match status" value="1"/>
</dbReference>
<gene>
    <name evidence="3" type="ORF">EFE23_19215</name>
</gene>
<dbReference type="PANTHER" id="PTHR43252">
    <property type="entry name" value="TRANSCRIPTIONAL REGULATOR YQJI"/>
    <property type="match status" value="1"/>
</dbReference>
<name>A0ABX9WCE3_9ACTN</name>
<dbReference type="InterPro" id="IPR036390">
    <property type="entry name" value="WH_DNA-bd_sf"/>
</dbReference>
<accession>A0ABX9WCE3</accession>
<proteinExistence type="predicted"/>
<dbReference type="Gene3D" id="6.10.140.190">
    <property type="match status" value="1"/>
</dbReference>
<comment type="caution">
    <text evidence="3">The sequence shown here is derived from an EMBL/GenBank/DDBJ whole genome shotgun (WGS) entry which is preliminary data.</text>
</comment>
<feature type="domain" description="Transcription regulator PadR C-terminal" evidence="2">
    <location>
        <begin position="95"/>
        <end position="169"/>
    </location>
</feature>
<dbReference type="Pfam" id="PF10400">
    <property type="entry name" value="Vir_act_alpha_C"/>
    <property type="match status" value="1"/>
</dbReference>
<evidence type="ECO:0000313" key="3">
    <source>
        <dbReference type="EMBL" id="RNL96383.1"/>
    </source>
</evidence>
<dbReference type="InterPro" id="IPR036388">
    <property type="entry name" value="WH-like_DNA-bd_sf"/>
</dbReference>
<evidence type="ECO:0000259" key="2">
    <source>
        <dbReference type="Pfam" id="PF10400"/>
    </source>
</evidence>
<dbReference type="Pfam" id="PF03551">
    <property type="entry name" value="PadR"/>
    <property type="match status" value="1"/>
</dbReference>
<keyword evidence="4" id="KW-1185">Reference proteome</keyword>
<evidence type="ECO:0000313" key="4">
    <source>
        <dbReference type="Proteomes" id="UP000280698"/>
    </source>
</evidence>
<dbReference type="PANTHER" id="PTHR43252:SF4">
    <property type="entry name" value="TRANSCRIPTIONAL REGULATORY PROTEIN"/>
    <property type="match status" value="1"/>
</dbReference>
<dbReference type="InterPro" id="IPR018309">
    <property type="entry name" value="Tscrpt_reg_PadR_C"/>
</dbReference>
<organism evidence="3 4">
    <name type="scientific">Micromonospora solifontis</name>
    <dbReference type="NCBI Taxonomy" id="2487138"/>
    <lineage>
        <taxon>Bacteria</taxon>
        <taxon>Bacillati</taxon>
        <taxon>Actinomycetota</taxon>
        <taxon>Actinomycetes</taxon>
        <taxon>Micromonosporales</taxon>
        <taxon>Micromonosporaceae</taxon>
        <taxon>Micromonospora</taxon>
    </lineage>
</organism>